<accession>A0A6A6WCY0</accession>
<evidence type="ECO:0008006" key="3">
    <source>
        <dbReference type="Google" id="ProtNLM"/>
    </source>
</evidence>
<dbReference type="GO" id="GO:0016747">
    <property type="term" value="F:acyltransferase activity, transferring groups other than amino-acyl groups"/>
    <property type="evidence" value="ECO:0007669"/>
    <property type="project" value="TreeGrafter"/>
</dbReference>
<name>A0A6A6WCY0_9PEZI</name>
<dbReference type="PANTHER" id="PTHR31642:SF294">
    <property type="entry name" value="ACETYLTRANSFERASE MATC1"/>
    <property type="match status" value="1"/>
</dbReference>
<dbReference type="AlphaFoldDB" id="A0A6A6WCY0"/>
<proteinExistence type="predicted"/>
<organism evidence="1 2">
    <name type="scientific">Pseudovirgaria hyperparasitica</name>
    <dbReference type="NCBI Taxonomy" id="470096"/>
    <lineage>
        <taxon>Eukaryota</taxon>
        <taxon>Fungi</taxon>
        <taxon>Dikarya</taxon>
        <taxon>Ascomycota</taxon>
        <taxon>Pezizomycotina</taxon>
        <taxon>Dothideomycetes</taxon>
        <taxon>Dothideomycetes incertae sedis</taxon>
        <taxon>Acrospermales</taxon>
        <taxon>Acrospermaceae</taxon>
        <taxon>Pseudovirgaria</taxon>
    </lineage>
</organism>
<dbReference type="OrthoDB" id="21502at2759"/>
<dbReference type="InterPro" id="IPR023213">
    <property type="entry name" value="CAT-like_dom_sf"/>
</dbReference>
<reference evidence="1" key="1">
    <citation type="journal article" date="2020" name="Stud. Mycol.">
        <title>101 Dothideomycetes genomes: a test case for predicting lifestyles and emergence of pathogens.</title>
        <authorList>
            <person name="Haridas S."/>
            <person name="Albert R."/>
            <person name="Binder M."/>
            <person name="Bloem J."/>
            <person name="Labutti K."/>
            <person name="Salamov A."/>
            <person name="Andreopoulos B."/>
            <person name="Baker S."/>
            <person name="Barry K."/>
            <person name="Bills G."/>
            <person name="Bluhm B."/>
            <person name="Cannon C."/>
            <person name="Castanera R."/>
            <person name="Culley D."/>
            <person name="Daum C."/>
            <person name="Ezra D."/>
            <person name="Gonzalez J."/>
            <person name="Henrissat B."/>
            <person name="Kuo A."/>
            <person name="Liang C."/>
            <person name="Lipzen A."/>
            <person name="Lutzoni F."/>
            <person name="Magnuson J."/>
            <person name="Mondo S."/>
            <person name="Nolan M."/>
            <person name="Ohm R."/>
            <person name="Pangilinan J."/>
            <person name="Park H.-J."/>
            <person name="Ramirez L."/>
            <person name="Alfaro M."/>
            <person name="Sun H."/>
            <person name="Tritt A."/>
            <person name="Yoshinaga Y."/>
            <person name="Zwiers L.-H."/>
            <person name="Turgeon B."/>
            <person name="Goodwin S."/>
            <person name="Spatafora J."/>
            <person name="Crous P."/>
            <person name="Grigoriev I."/>
        </authorList>
    </citation>
    <scope>NUCLEOTIDE SEQUENCE</scope>
    <source>
        <strain evidence="1">CBS 121739</strain>
    </source>
</reference>
<evidence type="ECO:0000313" key="1">
    <source>
        <dbReference type="EMBL" id="KAF2759427.1"/>
    </source>
</evidence>
<dbReference type="Gene3D" id="3.30.559.10">
    <property type="entry name" value="Chloramphenicol acetyltransferase-like domain"/>
    <property type="match status" value="2"/>
</dbReference>
<dbReference type="EMBL" id="ML996569">
    <property type="protein sequence ID" value="KAF2759427.1"/>
    <property type="molecule type" value="Genomic_DNA"/>
</dbReference>
<keyword evidence="2" id="KW-1185">Reference proteome</keyword>
<protein>
    <recommendedName>
        <fullName evidence="3">LysR family regulatory protein</fullName>
    </recommendedName>
</protein>
<dbReference type="PANTHER" id="PTHR31642">
    <property type="entry name" value="TRICHOTHECENE 3-O-ACETYLTRANSFERASE"/>
    <property type="match status" value="1"/>
</dbReference>
<sequence length="495" mass="55746">MASNKNGKPEGTDPCLRIVPLGLNDDTFINRCVVVSVLLKFDHKLETTKLRLALDRLLQFPTWNKLGSRVRKKNSRLEFHIPHSFCSERPGYLWSAESTACPIEKHVAGSQIPSRFDKAFVASSPDALRPLIFDHDAPRRLRDYLNGDTPLLAIRVMTFDDATTVAVSWPHIMSDVNGIRSFLDAWSLVMAKRDAEVKSLHGFDFDPLEPLEHRGRPEDWAHCDYILSTRQKVKWIGRLTGELVRYRDFEWRTFCLPLAHITSLKKLALEEMQRTEPSPTRPHFLSDGDIIVGFVTRILASSLPTRSVAIFCALSIRKLFPDIFPPDKIFIGNALSATVTLIPKGGSPSKSVGYIAAHFRKELNLQATQPQQESLMAMNSAAYRKGRLPEAAVGDSSAVVLAFTNWTQARFFDIDFSGALRNGDHNDPARAHPVLTKPSYVGQLETASQRPNSRYLTVIKGQDAKGNYWIDGVYRKATWEVIVRLLHDINNDNTT</sequence>
<gene>
    <name evidence="1" type="ORF">EJ05DRAFT_536741</name>
</gene>
<dbReference type="InterPro" id="IPR050317">
    <property type="entry name" value="Plant_Fungal_Acyltransferase"/>
</dbReference>
<dbReference type="RefSeq" id="XP_033601878.1">
    <property type="nucleotide sequence ID" value="XM_033749332.1"/>
</dbReference>
<dbReference type="Proteomes" id="UP000799437">
    <property type="component" value="Unassembled WGS sequence"/>
</dbReference>
<dbReference type="GeneID" id="54490386"/>
<evidence type="ECO:0000313" key="2">
    <source>
        <dbReference type="Proteomes" id="UP000799437"/>
    </source>
</evidence>